<proteinExistence type="predicted"/>
<dbReference type="PANTHER" id="PTHR44215">
    <property type="entry name" value="WD REPEAT-CONTAINING PROTEIN 75"/>
    <property type="match status" value="1"/>
</dbReference>
<dbReference type="GO" id="GO:2000234">
    <property type="term" value="P:positive regulation of rRNA processing"/>
    <property type="evidence" value="ECO:0007669"/>
    <property type="project" value="TreeGrafter"/>
</dbReference>
<accession>A0AAF0IJP9</accession>
<keyword evidence="4 8" id="KW-0853">WD repeat</keyword>
<dbReference type="PROSITE" id="PS50082">
    <property type="entry name" value="WD_REPEATS_2"/>
    <property type="match status" value="1"/>
</dbReference>
<protein>
    <submittedName>
        <fullName evidence="10">NET1-associated nuclear protein 1</fullName>
    </submittedName>
</protein>
<dbReference type="InterPro" id="IPR001680">
    <property type="entry name" value="WD40_rpt"/>
</dbReference>
<feature type="repeat" description="WD" evidence="8">
    <location>
        <begin position="369"/>
        <end position="410"/>
    </location>
</feature>
<dbReference type="GO" id="GO:0045943">
    <property type="term" value="P:positive regulation of transcription by RNA polymerase I"/>
    <property type="evidence" value="ECO:0007669"/>
    <property type="project" value="InterPro"/>
</dbReference>
<dbReference type="SMART" id="SM00320">
    <property type="entry name" value="WD40"/>
    <property type="match status" value="3"/>
</dbReference>
<dbReference type="InterPro" id="IPR053826">
    <property type="entry name" value="WDR75"/>
</dbReference>
<dbReference type="InterPro" id="IPR015943">
    <property type="entry name" value="WD40/YVTN_repeat-like_dom_sf"/>
</dbReference>
<evidence type="ECO:0000256" key="8">
    <source>
        <dbReference type="PROSITE-ProRule" id="PRU00221"/>
    </source>
</evidence>
<dbReference type="EMBL" id="CP120629">
    <property type="protein sequence ID" value="WEW60145.1"/>
    <property type="molecule type" value="Genomic_DNA"/>
</dbReference>
<sequence>MKGKRPLRPDESPDTNSVRTAKRTKPNNDVTVSPAFKPEFENAQIRDRSPSSIELSSKKPKSRPLPGLGDRSILPNKAEDWELGQPRHSNSWGVSCRSGGRILDLDPVYSIDEKYAPPRDHPRYILLARDSAVQIYSIATSSLIRTLQIPVDLKRITRYRLSPVNPEHLFVATRSGHIIEWNWNTGQWIQSWDISKSILAMDAIAVTENDSEPFDNPAIYTICKRKGENFEIVMSIKENGSEDQLWKQSVIYKTSRRLTNLRVAARGQVIVATAGAYLVVGQTSKDASQKKVERTWRELRLPVYTTCFDIRESSRPNKSPRNQLSPSAEVDLVIGESEGAILIYHDLVDTLLRCESKGELNAGLVSRRLHWHRDIVKTVRWSRDGNYLISGGLETVLVLWQLDTGRKQFLPHLTSPICNLVVSPSGISYAIKLADNSAMVLSTSELRPIASISGLQLPSYGDIREPKRHLKTKKWSSSQVGGGPFHKALPARLHPVQSDHLLMAVPSSQTSFSTDMSPSASFLQTFDARSNQHISRQALARTNVSILHTGPEGTELTTPDTKFIEISSDGDWLVTVDEWEQYPESMGILTPINEPGEQRRKREIFLKFWHWNETNGEWELVTRIDGPHVSPLSGSMPIRGLAVSPNSLSFATVGDDGVVRFWTPEFRPNHSKKQGKGRSVKTWRCSRNVALEKLPTETGSVSQMGSCLGFSEDGSALAVCWTARFNSGTGLVYIIDPQTGQICHTREGLFSGTPQGCGFLDRHLIILSDHLVSWHTVTNRIVFAFALTDKHGSQSFDRYIPLLALNRKNKTFAITFPGGSRPESELSKSHSKSRFQIAVFEPTIPDPLFQSKLKYAPRALLSNVKSGDYIIIDSAAEVLQVSSSDHMAQVPDETSAIDLPFRTGLEDIFGSRRLLSQQNQSELDVRGHENVQVKGLADVFDVGPSFALPSTDVLFRDVVDVLGSKPVEA</sequence>
<dbReference type="PROSITE" id="PS50294">
    <property type="entry name" value="WD_REPEATS_REGION"/>
    <property type="match status" value="1"/>
</dbReference>
<keyword evidence="5" id="KW-0677">Repeat</keyword>
<evidence type="ECO:0000256" key="7">
    <source>
        <dbReference type="ARBA" id="ARBA00023242"/>
    </source>
</evidence>
<reference evidence="10" key="1">
    <citation type="submission" date="2023-03" db="EMBL/GenBank/DDBJ databases">
        <title>Emydomyces testavorans Genome Sequence.</title>
        <authorList>
            <person name="Hoyer L."/>
        </authorList>
    </citation>
    <scope>NUCLEOTIDE SEQUENCE</scope>
    <source>
        <strain evidence="10">16-2883</strain>
    </source>
</reference>
<evidence type="ECO:0000256" key="9">
    <source>
        <dbReference type="SAM" id="MobiDB-lite"/>
    </source>
</evidence>
<organism evidence="10 11">
    <name type="scientific">Emydomyces testavorans</name>
    <dbReference type="NCBI Taxonomy" id="2070801"/>
    <lineage>
        <taxon>Eukaryota</taxon>
        <taxon>Fungi</taxon>
        <taxon>Dikarya</taxon>
        <taxon>Ascomycota</taxon>
        <taxon>Pezizomycotina</taxon>
        <taxon>Eurotiomycetes</taxon>
        <taxon>Eurotiomycetidae</taxon>
        <taxon>Onygenales</taxon>
        <taxon>Nannizziopsiaceae</taxon>
        <taxon>Emydomyces</taxon>
    </lineage>
</organism>
<keyword evidence="2" id="KW-0690">Ribosome biogenesis</keyword>
<evidence type="ECO:0000313" key="11">
    <source>
        <dbReference type="Proteomes" id="UP001219355"/>
    </source>
</evidence>
<dbReference type="GO" id="GO:0003723">
    <property type="term" value="F:RNA binding"/>
    <property type="evidence" value="ECO:0007669"/>
    <property type="project" value="InterPro"/>
</dbReference>
<keyword evidence="6" id="KW-0804">Transcription</keyword>
<keyword evidence="3" id="KW-0698">rRNA processing</keyword>
<evidence type="ECO:0000313" key="10">
    <source>
        <dbReference type="EMBL" id="WEW60145.1"/>
    </source>
</evidence>
<feature type="region of interest" description="Disordered" evidence="9">
    <location>
        <begin position="1"/>
        <end position="72"/>
    </location>
</feature>
<dbReference type="SUPFAM" id="SSF82171">
    <property type="entry name" value="DPP6 N-terminal domain-like"/>
    <property type="match status" value="1"/>
</dbReference>
<dbReference type="PANTHER" id="PTHR44215:SF1">
    <property type="entry name" value="WD REPEAT-CONTAINING PROTEIN 75"/>
    <property type="match status" value="1"/>
</dbReference>
<feature type="compositionally biased region" description="Basic and acidic residues" evidence="9">
    <location>
        <begin position="38"/>
        <end position="49"/>
    </location>
</feature>
<evidence type="ECO:0000256" key="3">
    <source>
        <dbReference type="ARBA" id="ARBA00022552"/>
    </source>
</evidence>
<dbReference type="Pfam" id="PF00400">
    <property type="entry name" value="WD40"/>
    <property type="match status" value="1"/>
</dbReference>
<comment type="subcellular location">
    <subcellularLocation>
        <location evidence="1">Nucleus</location>
        <location evidence="1">Nucleolus</location>
    </subcellularLocation>
</comment>
<evidence type="ECO:0000256" key="2">
    <source>
        <dbReference type="ARBA" id="ARBA00022517"/>
    </source>
</evidence>
<dbReference type="Proteomes" id="UP001219355">
    <property type="component" value="Chromosome 3"/>
</dbReference>
<evidence type="ECO:0000256" key="1">
    <source>
        <dbReference type="ARBA" id="ARBA00004604"/>
    </source>
</evidence>
<gene>
    <name evidence="10" type="primary">NAN1</name>
    <name evidence="10" type="ORF">PRK78_005630</name>
</gene>
<dbReference type="GO" id="GO:0032040">
    <property type="term" value="C:small-subunit processome"/>
    <property type="evidence" value="ECO:0007669"/>
    <property type="project" value="InterPro"/>
</dbReference>
<evidence type="ECO:0000256" key="4">
    <source>
        <dbReference type="ARBA" id="ARBA00022574"/>
    </source>
</evidence>
<dbReference type="Gene3D" id="2.130.10.10">
    <property type="entry name" value="YVTN repeat-like/Quinoprotein amine dehydrogenase"/>
    <property type="match status" value="3"/>
</dbReference>
<dbReference type="AlphaFoldDB" id="A0AAF0IJP9"/>
<keyword evidence="7" id="KW-0539">Nucleus</keyword>
<dbReference type="GO" id="GO:0006364">
    <property type="term" value="P:rRNA processing"/>
    <property type="evidence" value="ECO:0007669"/>
    <property type="project" value="UniProtKB-KW"/>
</dbReference>
<dbReference type="Pfam" id="PF23869">
    <property type="entry name" value="Beta-prop_WDR75_1st"/>
    <property type="match status" value="1"/>
</dbReference>
<evidence type="ECO:0000256" key="5">
    <source>
        <dbReference type="ARBA" id="ARBA00022737"/>
    </source>
</evidence>
<name>A0AAF0IJP9_9EURO</name>
<keyword evidence="11" id="KW-1185">Reference proteome</keyword>
<evidence type="ECO:0000256" key="6">
    <source>
        <dbReference type="ARBA" id="ARBA00023163"/>
    </source>
</evidence>